<reference evidence="3" key="1">
    <citation type="journal article" date="2019" name="Int. J. Syst. Evol. Microbiol.">
        <title>The Global Catalogue of Microorganisms (GCM) 10K type strain sequencing project: providing services to taxonomists for standard genome sequencing and annotation.</title>
        <authorList>
            <consortium name="The Broad Institute Genomics Platform"/>
            <consortium name="The Broad Institute Genome Sequencing Center for Infectious Disease"/>
            <person name="Wu L."/>
            <person name="Ma J."/>
        </authorList>
    </citation>
    <scope>NUCLEOTIDE SEQUENCE [LARGE SCALE GENOMIC DNA]</scope>
    <source>
        <strain evidence="3">CCUG 39402</strain>
    </source>
</reference>
<dbReference type="SUPFAM" id="SSF54001">
    <property type="entry name" value="Cysteine proteinases"/>
    <property type="match status" value="1"/>
</dbReference>
<keyword evidence="3" id="KW-1185">Reference proteome</keyword>
<gene>
    <name evidence="2" type="ORF">ACFQND_02220</name>
</gene>
<name>A0ABW1TT18_9BURK</name>
<dbReference type="PANTHER" id="PTHR33490:SF3">
    <property type="entry name" value="CONSERVED INTEGRAL MEMBRANE PROTEIN"/>
    <property type="match status" value="1"/>
</dbReference>
<dbReference type="Gene3D" id="3.10.620.30">
    <property type="match status" value="1"/>
</dbReference>
<dbReference type="SMART" id="SM00460">
    <property type="entry name" value="TGc"/>
    <property type="match status" value="1"/>
</dbReference>
<dbReference type="PANTHER" id="PTHR33490">
    <property type="entry name" value="BLR5614 PROTEIN-RELATED"/>
    <property type="match status" value="1"/>
</dbReference>
<dbReference type="Proteomes" id="UP001596270">
    <property type="component" value="Unassembled WGS sequence"/>
</dbReference>
<sequence length="228" mass="25718">MTLTETSSQLLANGTFVDSGSSKVKHFARDAIGQASDPVEQIKRLYYRVRDDFRYDPYIDYADPKSYRASTCIEEGRGFCIPKAALMAASARCLGIPARVGYADVRNHLATRRLLDHLGTNVFIFHGYAELWVEGRWVKATPCFNLALCARFGVAPLDFDGRNDAMLHPYDTSNRLHMEYVRQRGVYNDVPFDEIQQEMRRTYPSIFKADNARLDGDFAAEAASQPAA</sequence>
<dbReference type="Pfam" id="PF01841">
    <property type="entry name" value="Transglut_core"/>
    <property type="match status" value="1"/>
</dbReference>
<evidence type="ECO:0000313" key="3">
    <source>
        <dbReference type="Proteomes" id="UP001596270"/>
    </source>
</evidence>
<evidence type="ECO:0000259" key="1">
    <source>
        <dbReference type="SMART" id="SM00460"/>
    </source>
</evidence>
<organism evidence="2 3">
    <name type="scientific">Polaromonas aquatica</name>
    <dbReference type="NCBI Taxonomy" id="332657"/>
    <lineage>
        <taxon>Bacteria</taxon>
        <taxon>Pseudomonadati</taxon>
        <taxon>Pseudomonadota</taxon>
        <taxon>Betaproteobacteria</taxon>
        <taxon>Burkholderiales</taxon>
        <taxon>Comamonadaceae</taxon>
        <taxon>Polaromonas</taxon>
    </lineage>
</organism>
<feature type="domain" description="Transglutaminase-like" evidence="1">
    <location>
        <begin position="72"/>
        <end position="144"/>
    </location>
</feature>
<evidence type="ECO:0000313" key="2">
    <source>
        <dbReference type="EMBL" id="MFC6280049.1"/>
    </source>
</evidence>
<accession>A0ABW1TT18</accession>
<dbReference type="EMBL" id="JBHSRS010000004">
    <property type="protein sequence ID" value="MFC6280049.1"/>
    <property type="molecule type" value="Genomic_DNA"/>
</dbReference>
<protein>
    <submittedName>
        <fullName evidence="2">Transglutaminase family protein</fullName>
    </submittedName>
</protein>
<comment type="caution">
    <text evidence="2">The sequence shown here is derived from an EMBL/GenBank/DDBJ whole genome shotgun (WGS) entry which is preliminary data.</text>
</comment>
<dbReference type="InterPro" id="IPR038765">
    <property type="entry name" value="Papain-like_cys_pep_sf"/>
</dbReference>
<dbReference type="InterPro" id="IPR002931">
    <property type="entry name" value="Transglutaminase-like"/>
</dbReference>
<dbReference type="RefSeq" id="WP_371438012.1">
    <property type="nucleotide sequence ID" value="NZ_JBHSRS010000004.1"/>
</dbReference>
<proteinExistence type="predicted"/>